<dbReference type="Proteomes" id="UP000256763">
    <property type="component" value="Unassembled WGS sequence"/>
</dbReference>
<keyword evidence="3" id="KW-1185">Reference proteome</keyword>
<dbReference type="OrthoDB" id="21421at2"/>
<organism evidence="2 3">
    <name type="scientific">Alkalilimnicola ehrlichii</name>
    <dbReference type="NCBI Taxonomy" id="351052"/>
    <lineage>
        <taxon>Bacteria</taxon>
        <taxon>Pseudomonadati</taxon>
        <taxon>Pseudomonadota</taxon>
        <taxon>Gammaproteobacteria</taxon>
        <taxon>Chromatiales</taxon>
        <taxon>Ectothiorhodospiraceae</taxon>
        <taxon>Alkalilimnicola</taxon>
    </lineage>
</organism>
<protein>
    <recommendedName>
        <fullName evidence="1">YchJ-like middle NTF2-like domain-containing protein</fullName>
    </recommendedName>
</protein>
<gene>
    <name evidence="2" type="ORF">CAL65_18640</name>
</gene>
<dbReference type="Gene3D" id="3.10.450.50">
    <property type="match status" value="1"/>
</dbReference>
<dbReference type="Pfam" id="PF17775">
    <property type="entry name" value="YchJ_M-like"/>
    <property type="match status" value="1"/>
</dbReference>
<reference evidence="3" key="1">
    <citation type="submission" date="2017-05" db="EMBL/GenBank/DDBJ databases">
        <authorList>
            <person name="Sharma S."/>
            <person name="Sidhu C."/>
            <person name="Pinnaka A.K."/>
        </authorList>
    </citation>
    <scope>NUCLEOTIDE SEQUENCE [LARGE SCALE GENOMIC DNA]</scope>
    <source>
        <strain evidence="3">AK93</strain>
    </source>
</reference>
<evidence type="ECO:0000313" key="3">
    <source>
        <dbReference type="Proteomes" id="UP000256763"/>
    </source>
</evidence>
<dbReference type="AlphaFoldDB" id="A0A3E0WKZ7"/>
<dbReference type="EMBL" id="NFZW01000025">
    <property type="protein sequence ID" value="RFA32821.1"/>
    <property type="molecule type" value="Genomic_DNA"/>
</dbReference>
<dbReference type="InterPro" id="IPR032710">
    <property type="entry name" value="NTF2-like_dom_sf"/>
</dbReference>
<feature type="domain" description="YchJ-like middle NTF2-like" evidence="1">
    <location>
        <begin position="31"/>
        <end position="117"/>
    </location>
</feature>
<sequence>MNTLTPCPCGTGHLLASCCHRYHAGEPAPDAVSLMRSRYTAYVLQNSAYLKRTWHPRTCPRSLDLADGPRWSKLEILDHGGNRRKAWVEFIAHYNGGQLHEKSRFAYEQGAWVYVDGTILDS</sequence>
<dbReference type="SUPFAM" id="SSF54427">
    <property type="entry name" value="NTF2-like"/>
    <property type="match status" value="1"/>
</dbReference>
<dbReference type="InterPro" id="IPR048469">
    <property type="entry name" value="YchJ-like_M"/>
</dbReference>
<comment type="caution">
    <text evidence="2">The sequence shown here is derived from an EMBL/GenBank/DDBJ whole genome shotgun (WGS) entry which is preliminary data.</text>
</comment>
<dbReference type="RefSeq" id="WP_116303661.1">
    <property type="nucleotide sequence ID" value="NZ_NFZV01000026.1"/>
</dbReference>
<evidence type="ECO:0000313" key="2">
    <source>
        <dbReference type="EMBL" id="RFA32821.1"/>
    </source>
</evidence>
<proteinExistence type="predicted"/>
<name>A0A3E0WKZ7_9GAMM</name>
<accession>A0A3E0WKZ7</accession>
<evidence type="ECO:0000259" key="1">
    <source>
        <dbReference type="Pfam" id="PF17775"/>
    </source>
</evidence>